<evidence type="ECO:0000256" key="1">
    <source>
        <dbReference type="ARBA" id="ARBA00023002"/>
    </source>
</evidence>
<accession>A0ABW7DPR7</accession>
<dbReference type="SUPFAM" id="SSF52518">
    <property type="entry name" value="Thiamin diphosphate-binding fold (THDP-binding)"/>
    <property type="match status" value="1"/>
</dbReference>
<evidence type="ECO:0000313" key="4">
    <source>
        <dbReference type="Proteomes" id="UP001605989"/>
    </source>
</evidence>
<sequence>MAGVHVYDRFLRQDKLPHIWCSGCGNGIVTNALIRAIEKTGIDQNQIVVVAGVGCSSRANGYLDFCGLHTNHGRPLAYATGVKMANPKLHVIVVTGDGDSASIGGNHFIHACRRNLDITTVIYNNDNYGMTGGQYSPTTPTGAKSKTTVYGNIDTPFDLCKLASAAGATFVARSTVYHVTQLADLIAKGIEHKGFSVIEAMSCCPTLYGRLNKLGDGPAMLQRFKDQAIPVQKARQLSEEALQDKIVTGVFTDRKDRPEYSDQYQHVIARAEGRE</sequence>
<evidence type="ECO:0000313" key="3">
    <source>
        <dbReference type="EMBL" id="MFG6272020.1"/>
    </source>
</evidence>
<keyword evidence="4" id="KW-1185">Reference proteome</keyword>
<dbReference type="PANTHER" id="PTHR48084">
    <property type="entry name" value="2-OXOGLUTARATE OXIDOREDUCTASE SUBUNIT KORB-RELATED"/>
    <property type="match status" value="1"/>
</dbReference>
<dbReference type="PANTHER" id="PTHR48084:SF1">
    <property type="entry name" value="2-OXOGLUTARATE SYNTHASE SUBUNIT KORB"/>
    <property type="match status" value="1"/>
</dbReference>
<comment type="caution">
    <text evidence="3">The sequence shown here is derived from an EMBL/GenBank/DDBJ whole genome shotgun (WGS) entry which is preliminary data.</text>
</comment>
<feature type="domain" description="Thiamine pyrophosphate enzyme TPP-binding" evidence="2">
    <location>
        <begin position="53"/>
        <end position="199"/>
    </location>
</feature>
<dbReference type="Gene3D" id="3.40.50.970">
    <property type="match status" value="1"/>
</dbReference>
<dbReference type="EMBL" id="JBIEKR010000002">
    <property type="protein sequence ID" value="MFG6272020.1"/>
    <property type="molecule type" value="Genomic_DNA"/>
</dbReference>
<dbReference type="CDD" id="cd03375">
    <property type="entry name" value="TPP_OGFOR"/>
    <property type="match status" value="1"/>
</dbReference>
<evidence type="ECO:0000259" key="2">
    <source>
        <dbReference type="Pfam" id="PF02775"/>
    </source>
</evidence>
<dbReference type="Pfam" id="PF02775">
    <property type="entry name" value="TPP_enzyme_C"/>
    <property type="match status" value="1"/>
</dbReference>
<dbReference type="InterPro" id="IPR029061">
    <property type="entry name" value="THDP-binding"/>
</dbReference>
<dbReference type="Proteomes" id="UP001605989">
    <property type="component" value="Unassembled WGS sequence"/>
</dbReference>
<dbReference type="InterPro" id="IPR011766">
    <property type="entry name" value="TPP_enzyme_TPP-bd"/>
</dbReference>
<gene>
    <name evidence="3" type="ORF">ACGTZG_02320</name>
</gene>
<protein>
    <submittedName>
        <fullName evidence="3">2-oxoacid:ferredoxin oxidoreductase subunit beta</fullName>
    </submittedName>
</protein>
<keyword evidence="1" id="KW-0560">Oxidoreductase</keyword>
<reference evidence="3 4" key="1">
    <citation type="submission" date="2024-10" db="EMBL/GenBank/DDBJ databases">
        <authorList>
            <person name="Sang B.-I."/>
            <person name="Prabhaharan D."/>
        </authorList>
    </citation>
    <scope>NUCLEOTIDE SEQUENCE [LARGE SCALE GENOMIC DNA]</scope>
    <source>
        <strain evidence="3 4">MH</strain>
    </source>
</reference>
<dbReference type="InterPro" id="IPR051457">
    <property type="entry name" value="2-oxoacid:Fd_oxidoreductase"/>
</dbReference>
<name>A0ABW7DPR7_9FIRM</name>
<organism evidence="3 4">
    <name type="scientific">Megasphaera hexanoica</name>
    <dbReference type="NCBI Taxonomy" id="1675036"/>
    <lineage>
        <taxon>Bacteria</taxon>
        <taxon>Bacillati</taxon>
        <taxon>Bacillota</taxon>
        <taxon>Negativicutes</taxon>
        <taxon>Veillonellales</taxon>
        <taxon>Veillonellaceae</taxon>
        <taxon>Megasphaera</taxon>
    </lineage>
</organism>
<dbReference type="RefSeq" id="WP_113856286.1">
    <property type="nucleotide sequence ID" value="NZ_CP011940.1"/>
</dbReference>
<proteinExistence type="predicted"/>